<dbReference type="InterPro" id="IPR017853">
    <property type="entry name" value="GH"/>
</dbReference>
<evidence type="ECO:0000256" key="6">
    <source>
        <dbReference type="ARBA" id="ARBA00023180"/>
    </source>
</evidence>
<evidence type="ECO:0000256" key="10">
    <source>
        <dbReference type="RuleBase" id="RU361161"/>
    </source>
</evidence>
<evidence type="ECO:0000256" key="4">
    <source>
        <dbReference type="ARBA" id="ARBA00012744"/>
    </source>
</evidence>
<accession>A0AAN8EC53</accession>
<evidence type="ECO:0000256" key="5">
    <source>
        <dbReference type="ARBA" id="ARBA00022801"/>
    </source>
</evidence>
<dbReference type="SUPFAM" id="SSF51445">
    <property type="entry name" value="(Trans)glycosidases"/>
    <property type="match status" value="1"/>
</dbReference>
<comment type="pathway">
    <text evidence="2 10">Glycan metabolism; cellulose degradation.</text>
</comment>
<evidence type="ECO:0000256" key="1">
    <source>
        <dbReference type="ARBA" id="ARBA00000448"/>
    </source>
</evidence>
<evidence type="ECO:0000256" key="3">
    <source>
        <dbReference type="ARBA" id="ARBA00005336"/>
    </source>
</evidence>
<dbReference type="PANTHER" id="PTHR42715">
    <property type="entry name" value="BETA-GLUCOSIDASE"/>
    <property type="match status" value="1"/>
</dbReference>
<dbReference type="Proteomes" id="UP001316803">
    <property type="component" value="Unassembled WGS sequence"/>
</dbReference>
<sequence length="499" mass="54251">MAGISDRLKQLVAHTMGSNTSAAPDLPSLVSKLTLEKKVSLLAGKDFWQTHSVDRVGIPTLKTSDGPNGARGGLFKGGVTSACFPACVSLAASFDRSLAQRIGKALAQETRTKGASVLLGPTVCLHRDPRGGRNFESFSEDPFLAGELSSEYIKGVQQQGVGATIKHYAVNESETKRFTIDCRLSQRTLREIYLKPFEIAVKKSDPWAVMTSYNLINGVHADASEFFITKVLREEWKFPGMVMSDWGGTNSTAESLNAGHDLEMPGPPNKRTFEKISAAIKEGKLTEETLDKRVLKNLELLVRCDKFAHPEVPEEKAGDLPEHRALIREAGAEGMVLLKNENNILPIQPTKLKSIAMLGLAKEFLGHGGGSAAVNAHHKITAYDAFQETLGDKVSLKYSEGARILRNLKPLSENVTDDEGKPGFTCRLYTDDSDTPIVSNQSASAFMSIERPTLKSVTLTATFKPTTSGSHYVSFGTVANTKVSINDEEIFRPTAPQPT</sequence>
<feature type="domain" description="Glycoside hydrolase family 3 N-terminal" evidence="11">
    <location>
        <begin position="49"/>
        <end position="295"/>
    </location>
</feature>
<keyword evidence="6" id="KW-0325">Glycoprotein</keyword>
<organism evidence="13 14">
    <name type="scientific">Knufia fluminis</name>
    <dbReference type="NCBI Taxonomy" id="191047"/>
    <lineage>
        <taxon>Eukaryota</taxon>
        <taxon>Fungi</taxon>
        <taxon>Dikarya</taxon>
        <taxon>Ascomycota</taxon>
        <taxon>Pezizomycotina</taxon>
        <taxon>Eurotiomycetes</taxon>
        <taxon>Chaetothyriomycetidae</taxon>
        <taxon>Chaetothyriales</taxon>
        <taxon>Trichomeriaceae</taxon>
        <taxon>Knufia</taxon>
    </lineage>
</organism>
<evidence type="ECO:0000256" key="9">
    <source>
        <dbReference type="ARBA" id="ARBA00023326"/>
    </source>
</evidence>
<gene>
    <name evidence="13" type="ORF">OHC33_007387</name>
</gene>
<dbReference type="InterPro" id="IPR019800">
    <property type="entry name" value="Glyco_hydro_3_AS"/>
</dbReference>
<feature type="domain" description="Glycoside hydrolase family 3 C-terminal" evidence="12">
    <location>
        <begin position="335"/>
        <end position="412"/>
    </location>
</feature>
<dbReference type="GO" id="GO:0009251">
    <property type="term" value="P:glucan catabolic process"/>
    <property type="evidence" value="ECO:0007669"/>
    <property type="project" value="TreeGrafter"/>
</dbReference>
<dbReference type="InterPro" id="IPR036962">
    <property type="entry name" value="Glyco_hydro_3_N_sf"/>
</dbReference>
<dbReference type="Gene3D" id="3.40.50.1700">
    <property type="entry name" value="Glycoside hydrolase family 3 C-terminal domain"/>
    <property type="match status" value="1"/>
</dbReference>
<dbReference type="PANTHER" id="PTHR42715:SF3">
    <property type="entry name" value="BETA-GLUCOSIDASE B-RELATED"/>
    <property type="match status" value="1"/>
</dbReference>
<dbReference type="InterPro" id="IPR001764">
    <property type="entry name" value="Glyco_hydro_3_N"/>
</dbReference>
<dbReference type="Pfam" id="PF00933">
    <property type="entry name" value="Glyco_hydro_3"/>
    <property type="match status" value="1"/>
</dbReference>
<keyword evidence="7 10" id="KW-0119">Carbohydrate metabolism</keyword>
<comment type="caution">
    <text evidence="13">The sequence shown here is derived from an EMBL/GenBank/DDBJ whole genome shotgun (WGS) entry which is preliminary data.</text>
</comment>
<keyword evidence="14" id="KW-1185">Reference proteome</keyword>
<keyword evidence="9 10" id="KW-0624">Polysaccharide degradation</keyword>
<dbReference type="SUPFAM" id="SSF52279">
    <property type="entry name" value="Beta-D-glucan exohydrolase, C-terminal domain"/>
    <property type="match status" value="1"/>
</dbReference>
<evidence type="ECO:0000256" key="2">
    <source>
        <dbReference type="ARBA" id="ARBA00004987"/>
    </source>
</evidence>
<dbReference type="AlphaFoldDB" id="A0AAN8EC53"/>
<dbReference type="Gene3D" id="3.20.20.300">
    <property type="entry name" value="Glycoside hydrolase, family 3, N-terminal domain"/>
    <property type="match status" value="1"/>
</dbReference>
<evidence type="ECO:0000256" key="8">
    <source>
        <dbReference type="ARBA" id="ARBA00023295"/>
    </source>
</evidence>
<dbReference type="Pfam" id="PF01915">
    <property type="entry name" value="Glyco_hydro_3_C"/>
    <property type="match status" value="1"/>
</dbReference>
<evidence type="ECO:0000313" key="13">
    <source>
        <dbReference type="EMBL" id="KAK5951708.1"/>
    </source>
</evidence>
<evidence type="ECO:0000259" key="12">
    <source>
        <dbReference type="Pfam" id="PF01915"/>
    </source>
</evidence>
<dbReference type="InterPro" id="IPR002772">
    <property type="entry name" value="Glyco_hydro_3_C"/>
</dbReference>
<evidence type="ECO:0000259" key="11">
    <source>
        <dbReference type="Pfam" id="PF00933"/>
    </source>
</evidence>
<comment type="catalytic activity">
    <reaction evidence="1 10">
        <text>Hydrolysis of terminal, non-reducing beta-D-glucosyl residues with release of beta-D-glucose.</text>
        <dbReference type="EC" id="3.2.1.21"/>
    </reaction>
</comment>
<keyword evidence="5 10" id="KW-0378">Hydrolase</keyword>
<comment type="similarity">
    <text evidence="3 10">Belongs to the glycosyl hydrolase 3 family.</text>
</comment>
<protein>
    <recommendedName>
        <fullName evidence="4 10">beta-glucosidase</fullName>
        <ecNumber evidence="4 10">3.2.1.21</ecNumber>
    </recommendedName>
</protein>
<proteinExistence type="inferred from homology"/>
<reference evidence="13 14" key="1">
    <citation type="submission" date="2022-12" db="EMBL/GenBank/DDBJ databases">
        <title>Genomic features and morphological characterization of a novel Knufia sp. strain isolated from spacecraft assembly facility.</title>
        <authorList>
            <person name="Teixeira M."/>
            <person name="Chander A.M."/>
            <person name="Stajich J.E."/>
            <person name="Venkateswaran K."/>
        </authorList>
    </citation>
    <scope>NUCLEOTIDE SEQUENCE [LARGE SCALE GENOMIC DNA]</scope>
    <source>
        <strain evidence="13 14">FJI-L2-BK-P2</strain>
    </source>
</reference>
<name>A0AAN8EC53_9EURO</name>
<dbReference type="EC" id="3.2.1.21" evidence="4 10"/>
<dbReference type="InterPro" id="IPR036881">
    <property type="entry name" value="Glyco_hydro_3_C_sf"/>
</dbReference>
<keyword evidence="8 10" id="KW-0326">Glycosidase</keyword>
<dbReference type="EMBL" id="JAKLMC020000019">
    <property type="protein sequence ID" value="KAK5951708.1"/>
    <property type="molecule type" value="Genomic_DNA"/>
</dbReference>
<dbReference type="PRINTS" id="PR00133">
    <property type="entry name" value="GLHYDRLASE3"/>
</dbReference>
<dbReference type="InterPro" id="IPR050288">
    <property type="entry name" value="Cellulose_deg_GH3"/>
</dbReference>
<dbReference type="GO" id="GO:0008422">
    <property type="term" value="F:beta-glucosidase activity"/>
    <property type="evidence" value="ECO:0007669"/>
    <property type="project" value="UniProtKB-EC"/>
</dbReference>
<dbReference type="PROSITE" id="PS00775">
    <property type="entry name" value="GLYCOSYL_HYDROL_F3"/>
    <property type="match status" value="1"/>
</dbReference>
<evidence type="ECO:0000313" key="14">
    <source>
        <dbReference type="Proteomes" id="UP001316803"/>
    </source>
</evidence>
<evidence type="ECO:0000256" key="7">
    <source>
        <dbReference type="ARBA" id="ARBA00023277"/>
    </source>
</evidence>